<gene>
    <name evidence="2" type="ORF">LSTR_LSTR009499</name>
</gene>
<proteinExistence type="predicted"/>
<keyword evidence="3" id="KW-1185">Reference proteome</keyword>
<sequence length="105" mass="11873">MDESLPSPLCLGDDDGLLNMKLLPSQEMETTSRDKREKHTESHLSDALSPSYFNSKSSMPSLIPSHFNSRRLSQLIGRLDATSKLLFILIELVFQITTVYNLSWS</sequence>
<evidence type="ECO:0000313" key="3">
    <source>
        <dbReference type="Proteomes" id="UP000291343"/>
    </source>
</evidence>
<accession>A0A482WEV0</accession>
<dbReference type="Proteomes" id="UP000291343">
    <property type="component" value="Unassembled WGS sequence"/>
</dbReference>
<feature type="region of interest" description="Disordered" evidence="1">
    <location>
        <begin position="25"/>
        <end position="52"/>
    </location>
</feature>
<evidence type="ECO:0000313" key="2">
    <source>
        <dbReference type="EMBL" id="RZF31852.1"/>
    </source>
</evidence>
<dbReference type="AlphaFoldDB" id="A0A482WEV0"/>
<evidence type="ECO:0000256" key="1">
    <source>
        <dbReference type="SAM" id="MobiDB-lite"/>
    </source>
</evidence>
<reference evidence="2 3" key="1">
    <citation type="journal article" date="2017" name="Gigascience">
        <title>Genome sequence of the small brown planthopper, Laodelphax striatellus.</title>
        <authorList>
            <person name="Zhu J."/>
            <person name="Jiang F."/>
            <person name="Wang X."/>
            <person name="Yang P."/>
            <person name="Bao Y."/>
            <person name="Zhao W."/>
            <person name="Wang W."/>
            <person name="Lu H."/>
            <person name="Wang Q."/>
            <person name="Cui N."/>
            <person name="Li J."/>
            <person name="Chen X."/>
            <person name="Luo L."/>
            <person name="Yu J."/>
            <person name="Kang L."/>
            <person name="Cui F."/>
        </authorList>
    </citation>
    <scope>NUCLEOTIDE SEQUENCE [LARGE SCALE GENOMIC DNA]</scope>
    <source>
        <strain evidence="2">Lst14</strain>
    </source>
</reference>
<dbReference type="InParanoid" id="A0A482WEV0"/>
<comment type="caution">
    <text evidence="2">The sequence shown here is derived from an EMBL/GenBank/DDBJ whole genome shotgun (WGS) entry which is preliminary data.</text>
</comment>
<protein>
    <submittedName>
        <fullName evidence="2">Uncharacterized protein</fullName>
    </submittedName>
</protein>
<dbReference type="EMBL" id="QKKF02038097">
    <property type="protein sequence ID" value="RZF31852.1"/>
    <property type="molecule type" value="Genomic_DNA"/>
</dbReference>
<feature type="compositionally biased region" description="Basic and acidic residues" evidence="1">
    <location>
        <begin position="30"/>
        <end position="44"/>
    </location>
</feature>
<organism evidence="2 3">
    <name type="scientific">Laodelphax striatellus</name>
    <name type="common">Small brown planthopper</name>
    <name type="synonym">Delphax striatella</name>
    <dbReference type="NCBI Taxonomy" id="195883"/>
    <lineage>
        <taxon>Eukaryota</taxon>
        <taxon>Metazoa</taxon>
        <taxon>Ecdysozoa</taxon>
        <taxon>Arthropoda</taxon>
        <taxon>Hexapoda</taxon>
        <taxon>Insecta</taxon>
        <taxon>Pterygota</taxon>
        <taxon>Neoptera</taxon>
        <taxon>Paraneoptera</taxon>
        <taxon>Hemiptera</taxon>
        <taxon>Auchenorrhyncha</taxon>
        <taxon>Fulgoroidea</taxon>
        <taxon>Delphacidae</taxon>
        <taxon>Criomorphinae</taxon>
        <taxon>Laodelphax</taxon>
    </lineage>
</organism>
<name>A0A482WEV0_LAOST</name>